<name>A0A4R5CCL5_9ACTN</name>
<feature type="region of interest" description="Disordered" evidence="1">
    <location>
        <begin position="1"/>
        <end position="47"/>
    </location>
</feature>
<dbReference type="InParanoid" id="A0A4R5CCL5"/>
<sequence length="117" mass="12777">MANLQTTHTGAVARRDGQHPRGPQRVGPSPDRPPMPAVDDEPPPYDVDEEIGRLVRARVQADLSARRRRYAKTVLHAEEPAARGCDCRQPRQPGVLRPDPASAARVVTTCPVCRGSL</sequence>
<evidence type="ECO:0000313" key="2">
    <source>
        <dbReference type="EMBL" id="TDD97741.1"/>
    </source>
</evidence>
<accession>A0A4R5CCL5</accession>
<proteinExistence type="predicted"/>
<protein>
    <submittedName>
        <fullName evidence="2">Uncharacterized protein</fullName>
    </submittedName>
</protein>
<evidence type="ECO:0000313" key="3">
    <source>
        <dbReference type="Proteomes" id="UP000294739"/>
    </source>
</evidence>
<keyword evidence="3" id="KW-1185">Reference proteome</keyword>
<feature type="compositionally biased region" description="Acidic residues" evidence="1">
    <location>
        <begin position="38"/>
        <end position="47"/>
    </location>
</feature>
<dbReference type="RefSeq" id="WP_131901394.1">
    <property type="nucleotide sequence ID" value="NZ_SMKZ01000073.1"/>
</dbReference>
<organism evidence="2 3">
    <name type="scientific">Jiangella asiatica</name>
    <dbReference type="NCBI Taxonomy" id="2530372"/>
    <lineage>
        <taxon>Bacteria</taxon>
        <taxon>Bacillati</taxon>
        <taxon>Actinomycetota</taxon>
        <taxon>Actinomycetes</taxon>
        <taxon>Jiangellales</taxon>
        <taxon>Jiangellaceae</taxon>
        <taxon>Jiangella</taxon>
    </lineage>
</organism>
<reference evidence="2 3" key="1">
    <citation type="submission" date="2019-03" db="EMBL/GenBank/DDBJ databases">
        <title>Draft genome sequences of novel Actinobacteria.</title>
        <authorList>
            <person name="Sahin N."/>
            <person name="Ay H."/>
            <person name="Saygin H."/>
        </authorList>
    </citation>
    <scope>NUCLEOTIDE SEQUENCE [LARGE SCALE GENOMIC DNA]</scope>
    <source>
        <strain evidence="2 3">5K138</strain>
    </source>
</reference>
<gene>
    <name evidence="2" type="ORF">E1269_29465</name>
</gene>
<comment type="caution">
    <text evidence="2">The sequence shown here is derived from an EMBL/GenBank/DDBJ whole genome shotgun (WGS) entry which is preliminary data.</text>
</comment>
<dbReference type="Proteomes" id="UP000294739">
    <property type="component" value="Unassembled WGS sequence"/>
</dbReference>
<dbReference type="OrthoDB" id="5192934at2"/>
<dbReference type="EMBL" id="SMKZ01000073">
    <property type="protein sequence ID" value="TDD97741.1"/>
    <property type="molecule type" value="Genomic_DNA"/>
</dbReference>
<evidence type="ECO:0000256" key="1">
    <source>
        <dbReference type="SAM" id="MobiDB-lite"/>
    </source>
</evidence>
<dbReference type="AlphaFoldDB" id="A0A4R5CCL5"/>